<reference evidence="2" key="2">
    <citation type="submission" date="2014-09" db="EMBL/GenBank/DDBJ databases">
        <title>Criblamydia sequanensis harbors a mega-plasmid encoding arsenite resistance.</title>
        <authorList>
            <person name="Bertelli C."/>
            <person name="Goesmann A."/>
            <person name="Greub G."/>
        </authorList>
    </citation>
    <scope>NUCLEOTIDE SEQUENCE [LARGE SCALE GENOMIC DNA]</scope>
    <source>
        <strain evidence="2">CRIB-18</strain>
    </source>
</reference>
<dbReference type="STRING" id="1437425.CSEC_1310"/>
<accession>A0A090D1W5</accession>
<keyword evidence="1" id="KW-1133">Transmembrane helix</keyword>
<proteinExistence type="predicted"/>
<keyword evidence="3" id="KW-1185">Reference proteome</keyword>
<dbReference type="AlphaFoldDB" id="A0A090D1W5"/>
<evidence type="ECO:0000313" key="3">
    <source>
        <dbReference type="Proteomes" id="UP000031552"/>
    </source>
</evidence>
<dbReference type="EMBL" id="CCEJ010000005">
    <property type="protein sequence ID" value="CDR34130.1"/>
    <property type="molecule type" value="Genomic_DNA"/>
</dbReference>
<organism evidence="2 3">
    <name type="scientific">Candidatus Criblamydia sequanensis CRIB-18</name>
    <dbReference type="NCBI Taxonomy" id="1437425"/>
    <lineage>
        <taxon>Bacteria</taxon>
        <taxon>Pseudomonadati</taxon>
        <taxon>Chlamydiota</taxon>
        <taxon>Chlamydiia</taxon>
        <taxon>Parachlamydiales</taxon>
        <taxon>Candidatus Criblamydiaceae</taxon>
        <taxon>Candidatus Criblamydia</taxon>
    </lineage>
</organism>
<protein>
    <submittedName>
        <fullName evidence="2">Membrane protein</fullName>
    </submittedName>
</protein>
<keyword evidence="1" id="KW-0472">Membrane</keyword>
<name>A0A090D1W5_9BACT</name>
<dbReference type="RefSeq" id="WP_041017664.1">
    <property type="nucleotide sequence ID" value="NZ_CCEJ010000005.1"/>
</dbReference>
<feature type="transmembrane region" description="Helical" evidence="1">
    <location>
        <begin position="60"/>
        <end position="81"/>
    </location>
</feature>
<reference evidence="2" key="1">
    <citation type="submission" date="2013-12" db="EMBL/GenBank/DDBJ databases">
        <authorList>
            <person name="Linke B."/>
        </authorList>
    </citation>
    <scope>NUCLEOTIDE SEQUENCE [LARGE SCALE GENOMIC DNA]</scope>
    <source>
        <strain evidence="2">CRIB-18</strain>
    </source>
</reference>
<keyword evidence="1" id="KW-0812">Transmembrane</keyword>
<evidence type="ECO:0000313" key="2">
    <source>
        <dbReference type="EMBL" id="CDR34130.1"/>
    </source>
</evidence>
<sequence>MQLSSPSFPSHLAVANSILPKESQGLQAPALSKVYQLAIAIFFGINLITFVSGICFSVQVLVMASSFSIGASITAFIFHNLTSQNSNEFKRVQEVLYLIKNDLPKAEKLITSVDFWKSLTQEENKKTLLKAWIKQEQLIDLIPFKKLDPSLLILAYEAIKEDPGSIDSLEEFCQRYRCKELIEKMTLQELYKQEGHRLKVLFAKEKLNPEDSKKTKKFQFGWREWREYKPYHAKFILSILMDLHEYPKAEKKRSVNYFVSHLFEKIEEVFFEESETSLFHLLSQANFDFLAFFTQTPNESLQAKYLKFKEKLTS</sequence>
<comment type="caution">
    <text evidence="2">The sequence shown here is derived from an EMBL/GenBank/DDBJ whole genome shotgun (WGS) entry which is preliminary data.</text>
</comment>
<feature type="transmembrane region" description="Helical" evidence="1">
    <location>
        <begin position="34"/>
        <end position="54"/>
    </location>
</feature>
<dbReference type="Proteomes" id="UP000031552">
    <property type="component" value="Unassembled WGS sequence"/>
</dbReference>
<evidence type="ECO:0000256" key="1">
    <source>
        <dbReference type="SAM" id="Phobius"/>
    </source>
</evidence>
<gene>
    <name evidence="2" type="ORF">CSEC_1310</name>
</gene>